<dbReference type="RefSeq" id="WP_165142984.1">
    <property type="nucleotide sequence ID" value="NZ_JAALLT010000004.1"/>
</dbReference>
<name>A0A6M1TBN1_9BACT</name>
<keyword evidence="2" id="KW-1185">Reference proteome</keyword>
<dbReference type="Proteomes" id="UP000473278">
    <property type="component" value="Unassembled WGS sequence"/>
</dbReference>
<sequence>MNQRIIDFFEDDEEDWVAKLSCGHTQHVRHAPPWQLRPWVVSKTGRQAHIGYPLDCKKCDRNEVKDFEP</sequence>
<proteinExistence type="predicted"/>
<gene>
    <name evidence="1" type="ORF">G3570_12770</name>
</gene>
<dbReference type="EMBL" id="JAALLT010000004">
    <property type="protein sequence ID" value="NGP77513.1"/>
    <property type="molecule type" value="Genomic_DNA"/>
</dbReference>
<evidence type="ECO:0000313" key="2">
    <source>
        <dbReference type="Proteomes" id="UP000473278"/>
    </source>
</evidence>
<organism evidence="1 2">
    <name type="scientific">Halalkalibaculum roseum</name>
    <dbReference type="NCBI Taxonomy" id="2709311"/>
    <lineage>
        <taxon>Bacteria</taxon>
        <taxon>Pseudomonadati</taxon>
        <taxon>Balneolota</taxon>
        <taxon>Balneolia</taxon>
        <taxon>Balneolales</taxon>
        <taxon>Balneolaceae</taxon>
        <taxon>Halalkalibaculum</taxon>
    </lineage>
</organism>
<dbReference type="InterPro" id="IPR021948">
    <property type="entry name" value="DUF3565"/>
</dbReference>
<protein>
    <submittedName>
        <fullName evidence="1">DUF3565 domain-containing protein</fullName>
    </submittedName>
</protein>
<reference evidence="1 2" key="1">
    <citation type="submission" date="2020-02" db="EMBL/GenBank/DDBJ databases">
        <title>Balneolaceae bacterium YR4-1, complete genome.</title>
        <authorList>
            <person name="Li Y."/>
            <person name="Wu S."/>
        </authorList>
    </citation>
    <scope>NUCLEOTIDE SEQUENCE [LARGE SCALE GENOMIC DNA]</scope>
    <source>
        <strain evidence="1 2">YR4-1</strain>
    </source>
</reference>
<evidence type="ECO:0000313" key="1">
    <source>
        <dbReference type="EMBL" id="NGP77513.1"/>
    </source>
</evidence>
<dbReference type="Pfam" id="PF12088">
    <property type="entry name" value="DUF3565"/>
    <property type="match status" value="1"/>
</dbReference>
<accession>A0A6M1TBN1</accession>
<dbReference type="AlphaFoldDB" id="A0A6M1TBN1"/>
<comment type="caution">
    <text evidence="1">The sequence shown here is derived from an EMBL/GenBank/DDBJ whole genome shotgun (WGS) entry which is preliminary data.</text>
</comment>